<sequence length="49" mass="5821">MYELLSLVHCLQTALMAIVVRSWRMESPNRINSSSHRIPFDCCWLWVVQ</sequence>
<proteinExistence type="predicted"/>
<evidence type="ECO:0000313" key="1">
    <source>
        <dbReference type="EMBL" id="KFD66280.1"/>
    </source>
</evidence>
<organism evidence="1">
    <name type="scientific">Trichuris suis</name>
    <name type="common">pig whipworm</name>
    <dbReference type="NCBI Taxonomy" id="68888"/>
    <lineage>
        <taxon>Eukaryota</taxon>
        <taxon>Metazoa</taxon>
        <taxon>Ecdysozoa</taxon>
        <taxon>Nematoda</taxon>
        <taxon>Enoplea</taxon>
        <taxon>Dorylaimia</taxon>
        <taxon>Trichinellida</taxon>
        <taxon>Trichuridae</taxon>
        <taxon>Trichuris</taxon>
    </lineage>
</organism>
<name>A0A085N9Y4_9BILA</name>
<gene>
    <name evidence="1" type="ORF">M514_21567</name>
</gene>
<accession>A0A085N9Y4</accession>
<dbReference type="AlphaFoldDB" id="A0A085N9Y4"/>
<protein>
    <submittedName>
        <fullName evidence="1">Uncharacterized protein</fullName>
    </submittedName>
</protein>
<dbReference type="EMBL" id="KL367526">
    <property type="protein sequence ID" value="KFD66280.1"/>
    <property type="molecule type" value="Genomic_DNA"/>
</dbReference>
<reference evidence="1" key="1">
    <citation type="journal article" date="2014" name="Nat. Genet.">
        <title>Genome and transcriptome of the porcine whipworm Trichuris suis.</title>
        <authorList>
            <person name="Jex A.R."/>
            <person name="Nejsum P."/>
            <person name="Schwarz E.M."/>
            <person name="Hu L."/>
            <person name="Young N.D."/>
            <person name="Hall R.S."/>
            <person name="Korhonen P.K."/>
            <person name="Liao S."/>
            <person name="Thamsborg S."/>
            <person name="Xia J."/>
            <person name="Xu P."/>
            <person name="Wang S."/>
            <person name="Scheerlinck J.P."/>
            <person name="Hofmann A."/>
            <person name="Sternberg P.W."/>
            <person name="Wang J."/>
            <person name="Gasser R.B."/>
        </authorList>
    </citation>
    <scope>NUCLEOTIDE SEQUENCE [LARGE SCALE GENOMIC DNA]</scope>
    <source>
        <strain evidence="1">DCEP-RM93F</strain>
    </source>
</reference>
<dbReference type="Proteomes" id="UP000030758">
    <property type="component" value="Unassembled WGS sequence"/>
</dbReference>